<comment type="caution">
    <text evidence="2">The sequence shown here is derived from an EMBL/GenBank/DDBJ whole genome shotgun (WGS) entry which is preliminary data.</text>
</comment>
<keyword evidence="1" id="KW-0812">Transmembrane</keyword>
<evidence type="ECO:0000313" key="2">
    <source>
        <dbReference type="EMBL" id="PKH18811.1"/>
    </source>
</evidence>
<organism evidence="2 3">
    <name type="scientific">Pseudomonas fluorescens</name>
    <dbReference type="NCBI Taxonomy" id="294"/>
    <lineage>
        <taxon>Bacteria</taxon>
        <taxon>Pseudomonadati</taxon>
        <taxon>Pseudomonadota</taxon>
        <taxon>Gammaproteobacteria</taxon>
        <taxon>Pseudomonadales</taxon>
        <taxon>Pseudomonadaceae</taxon>
        <taxon>Pseudomonas</taxon>
    </lineage>
</organism>
<evidence type="ECO:0000256" key="1">
    <source>
        <dbReference type="SAM" id="Phobius"/>
    </source>
</evidence>
<dbReference type="EMBL" id="NVXX01000024">
    <property type="protein sequence ID" value="PKH18811.1"/>
    <property type="molecule type" value="Genomic_DNA"/>
</dbReference>
<name>A0A2N1E2U8_PSEFL</name>
<reference evidence="2 3" key="1">
    <citation type="submission" date="2017-08" db="EMBL/GenBank/DDBJ databases">
        <authorList>
            <person name="de Groot N.N."/>
        </authorList>
    </citation>
    <scope>NUCLEOTIDE SEQUENCE [LARGE SCALE GENOMIC DNA]</scope>
    <source>
        <strain evidence="2 3">PfR 37</strain>
    </source>
</reference>
<evidence type="ECO:0000313" key="3">
    <source>
        <dbReference type="Proteomes" id="UP000233564"/>
    </source>
</evidence>
<dbReference type="RefSeq" id="WP_101220406.1">
    <property type="nucleotide sequence ID" value="NZ_KZ478002.1"/>
</dbReference>
<dbReference type="Proteomes" id="UP000233564">
    <property type="component" value="Unassembled WGS sequence"/>
</dbReference>
<keyword evidence="1" id="KW-0472">Membrane</keyword>
<accession>A0A2N1E2U8</accession>
<feature type="transmembrane region" description="Helical" evidence="1">
    <location>
        <begin position="12"/>
        <end position="33"/>
    </location>
</feature>
<dbReference type="AlphaFoldDB" id="A0A2N1E2U8"/>
<protein>
    <submittedName>
        <fullName evidence="2">Uncharacterized protein</fullName>
    </submittedName>
</protein>
<gene>
    <name evidence="2" type="ORF">CIB54_17135</name>
</gene>
<keyword evidence="1" id="KW-1133">Transmembrane helix</keyword>
<feature type="transmembrane region" description="Helical" evidence="1">
    <location>
        <begin position="39"/>
        <end position="59"/>
    </location>
</feature>
<proteinExistence type="predicted"/>
<sequence length="203" mass="22376">MLNDCGKELLKPWMSVQNVVLIGSFIFMIALFKPTSSEVASWVQAVGSVAAIWGALSIGRKQIANQIEMSHKERVERTKSFYAVVEGAVDALTKIGNVSSKKPSLEAYDIFINNYFGERFKVSLHMLKGVPAHDLGSYELVMAYSKILSSMTYVSLLLAELSEAIGTGLGRKPAGWMSNTYGLIELHSSMAQRAWAEFQEVSD</sequence>